<keyword evidence="3" id="KW-1185">Reference proteome</keyword>
<dbReference type="EMBL" id="KV427687">
    <property type="protein sequence ID" value="KZT00372.1"/>
    <property type="molecule type" value="Genomic_DNA"/>
</dbReference>
<reference evidence="2 3" key="1">
    <citation type="journal article" date="2016" name="Mol. Biol. Evol.">
        <title>Comparative Genomics of Early-Diverging Mushroom-Forming Fungi Provides Insights into the Origins of Lignocellulose Decay Capabilities.</title>
        <authorList>
            <person name="Nagy L.G."/>
            <person name="Riley R."/>
            <person name="Tritt A."/>
            <person name="Adam C."/>
            <person name="Daum C."/>
            <person name="Floudas D."/>
            <person name="Sun H."/>
            <person name="Yadav J.S."/>
            <person name="Pangilinan J."/>
            <person name="Larsson K.H."/>
            <person name="Matsuura K."/>
            <person name="Barry K."/>
            <person name="Labutti K."/>
            <person name="Kuo R."/>
            <person name="Ohm R.A."/>
            <person name="Bhattacharya S.S."/>
            <person name="Shirouzu T."/>
            <person name="Yoshinaga Y."/>
            <person name="Martin F.M."/>
            <person name="Grigoriev I.V."/>
            <person name="Hibbett D.S."/>
        </authorList>
    </citation>
    <scope>NUCLEOTIDE SEQUENCE [LARGE SCALE GENOMIC DNA]</scope>
    <source>
        <strain evidence="2 3">93-53</strain>
    </source>
</reference>
<proteinExistence type="predicted"/>
<gene>
    <name evidence="2" type="ORF">LAESUDRAFT_555766</name>
</gene>
<evidence type="ECO:0000313" key="3">
    <source>
        <dbReference type="Proteomes" id="UP000076871"/>
    </source>
</evidence>
<name>A0A165B6S9_9APHY</name>
<feature type="compositionally biased region" description="Basic and acidic residues" evidence="1">
    <location>
        <begin position="38"/>
        <end position="50"/>
    </location>
</feature>
<accession>A0A165B6S9</accession>
<feature type="region of interest" description="Disordered" evidence="1">
    <location>
        <begin position="38"/>
        <end position="78"/>
    </location>
</feature>
<dbReference type="Proteomes" id="UP000076871">
    <property type="component" value="Unassembled WGS sequence"/>
</dbReference>
<evidence type="ECO:0000256" key="1">
    <source>
        <dbReference type="SAM" id="MobiDB-lite"/>
    </source>
</evidence>
<dbReference type="RefSeq" id="XP_040758112.1">
    <property type="nucleotide sequence ID" value="XM_040902928.1"/>
</dbReference>
<organism evidence="2 3">
    <name type="scientific">Laetiporus sulphureus 93-53</name>
    <dbReference type="NCBI Taxonomy" id="1314785"/>
    <lineage>
        <taxon>Eukaryota</taxon>
        <taxon>Fungi</taxon>
        <taxon>Dikarya</taxon>
        <taxon>Basidiomycota</taxon>
        <taxon>Agaricomycotina</taxon>
        <taxon>Agaricomycetes</taxon>
        <taxon>Polyporales</taxon>
        <taxon>Laetiporus</taxon>
    </lineage>
</organism>
<feature type="region of interest" description="Disordered" evidence="1">
    <location>
        <begin position="119"/>
        <end position="173"/>
    </location>
</feature>
<sequence length="173" mass="17696">MPPGSVFNWYCVAHSVADILANAARIRATQLASVARPVADRNDVDPEKAKQAAKRTVQVGAASPSLPTESLRDEAPSAPAAVAPAVTIASGQIIHTPEHEPVRIVQSISANDVKLSHITTGDFPAASPDQITTPEAPPGVAKSIRQGTTSDGVSHEASPMTGMAGPSVPTVAA</sequence>
<dbReference type="InParanoid" id="A0A165B6S9"/>
<dbReference type="GeneID" id="63819959"/>
<dbReference type="AlphaFoldDB" id="A0A165B6S9"/>
<evidence type="ECO:0000313" key="2">
    <source>
        <dbReference type="EMBL" id="KZT00372.1"/>
    </source>
</evidence>
<protein>
    <submittedName>
        <fullName evidence="2">Uncharacterized protein</fullName>
    </submittedName>
</protein>
<dbReference type="OrthoDB" id="3269956at2759"/>